<sequence>MTIAERIAKVLRHEQASVWFINDQFGSKIMVKLTSPVIKEIIKGCRVEFLFGRDSSKDPAVFHYGLKIHDDPLNFTAVLGTNCMDDQHVSLQGIMNRSYTYIHFHNELGFCMATAKLVFATAAQLRVLNMLGAIGKLYCGRMNPRVLDSIDRFAHSIKLETRNDSLYEMESFAVEVELSEWKIWKKSVITHEDTNHFSIDDRDEGSILEKEVATILDDLFKENLYLNPQIARAKGYRELTDIFAFYGNGLFLIESKALGVIDRVAGKTMEKKVSGLQKQISSGIVQVAGAARKINEEAKIYDKKLQEIKYEKREFPHCIVLVSELFGFGD</sequence>
<dbReference type="AlphaFoldDB" id="A0A366AVX4"/>
<accession>A0A366AVX4</accession>
<keyword evidence="2" id="KW-1185">Reference proteome</keyword>
<evidence type="ECO:0000313" key="1">
    <source>
        <dbReference type="EMBL" id="RBN49035.1"/>
    </source>
</evidence>
<dbReference type="OrthoDB" id="1224850at2"/>
<protein>
    <submittedName>
        <fullName evidence="1">Uncharacterized protein</fullName>
    </submittedName>
</protein>
<comment type="caution">
    <text evidence="1">The sequence shown here is derived from an EMBL/GenBank/DDBJ whole genome shotgun (WGS) entry which is preliminary data.</text>
</comment>
<dbReference type="EMBL" id="QNUX01000018">
    <property type="protein sequence ID" value="RBN49035.1"/>
    <property type="molecule type" value="Genomic_DNA"/>
</dbReference>
<dbReference type="RefSeq" id="WP_113637769.1">
    <property type="nucleotide sequence ID" value="NZ_QNUX01000018.1"/>
</dbReference>
<proteinExistence type="predicted"/>
<evidence type="ECO:0000313" key="2">
    <source>
        <dbReference type="Proteomes" id="UP000253676"/>
    </source>
</evidence>
<organism evidence="1 2">
    <name type="scientific">Flavobacterium psychrolimnae</name>
    <dbReference type="NCBI Taxonomy" id="249351"/>
    <lineage>
        <taxon>Bacteria</taxon>
        <taxon>Pseudomonadati</taxon>
        <taxon>Bacteroidota</taxon>
        <taxon>Flavobacteriia</taxon>
        <taxon>Flavobacteriales</taxon>
        <taxon>Flavobacteriaceae</taxon>
        <taxon>Flavobacterium</taxon>
    </lineage>
</organism>
<dbReference type="Proteomes" id="UP000253676">
    <property type="component" value="Unassembled WGS sequence"/>
</dbReference>
<name>A0A366AVX4_9FLAO</name>
<reference evidence="1 2" key="1">
    <citation type="submission" date="2018-07" db="EMBL/GenBank/DDBJ databases">
        <title>Complete genome sequence of Flavobacterium psychrolimnae LMG 22018.</title>
        <authorList>
            <person name="Kim D.-U."/>
        </authorList>
    </citation>
    <scope>NUCLEOTIDE SEQUENCE [LARGE SCALE GENOMIC DNA]</scope>
    <source>
        <strain evidence="1 2">LMG 22018</strain>
    </source>
</reference>
<gene>
    <name evidence="1" type="ORF">DR980_15455</name>
</gene>